<evidence type="ECO:0000256" key="1">
    <source>
        <dbReference type="ARBA" id="ARBA00004571"/>
    </source>
</evidence>
<evidence type="ECO:0000313" key="17">
    <source>
        <dbReference type="Proteomes" id="UP000562395"/>
    </source>
</evidence>
<dbReference type="Gene3D" id="2.40.170.20">
    <property type="entry name" value="TonB-dependent receptor, beta-barrel domain"/>
    <property type="match status" value="1"/>
</dbReference>
<evidence type="ECO:0000259" key="14">
    <source>
        <dbReference type="Pfam" id="PF00593"/>
    </source>
</evidence>
<protein>
    <submittedName>
        <fullName evidence="16">Outer membrane receptor protein involved in Fe transport</fullName>
    </submittedName>
</protein>
<keyword evidence="5 11" id="KW-0812">Transmembrane</keyword>
<comment type="similarity">
    <text evidence="11 12">Belongs to the TonB-dependent receptor family.</text>
</comment>
<keyword evidence="6" id="KW-0408">Iron</keyword>
<dbReference type="GO" id="GO:0006826">
    <property type="term" value="P:iron ion transport"/>
    <property type="evidence" value="ECO:0007669"/>
    <property type="project" value="UniProtKB-KW"/>
</dbReference>
<evidence type="ECO:0000256" key="8">
    <source>
        <dbReference type="ARBA" id="ARBA00023077"/>
    </source>
</evidence>
<comment type="subcellular location">
    <subcellularLocation>
        <location evidence="1 11">Cell outer membrane</location>
        <topology evidence="1 11">Multi-pass membrane protein</topology>
    </subcellularLocation>
</comment>
<evidence type="ECO:0000256" key="6">
    <source>
        <dbReference type="ARBA" id="ARBA00023004"/>
    </source>
</evidence>
<keyword evidence="13" id="KW-0732">Signal</keyword>
<dbReference type="Pfam" id="PF07715">
    <property type="entry name" value="Plug"/>
    <property type="match status" value="1"/>
</dbReference>
<reference evidence="16 17" key="1">
    <citation type="submission" date="2020-08" db="EMBL/GenBank/DDBJ databases">
        <title>Genomic Encyclopedia of Type Strains, Phase IV (KMG-IV): sequencing the most valuable type-strain genomes for metagenomic binning, comparative biology and taxonomic classification.</title>
        <authorList>
            <person name="Goeker M."/>
        </authorList>
    </citation>
    <scope>NUCLEOTIDE SEQUENCE [LARGE SCALE GENOMIC DNA]</scope>
    <source>
        <strain evidence="16 17">DSM 14552</strain>
    </source>
</reference>
<keyword evidence="7" id="KW-0406">Ion transport</keyword>
<dbReference type="InterPro" id="IPR039426">
    <property type="entry name" value="TonB-dep_rcpt-like"/>
</dbReference>
<keyword evidence="8 12" id="KW-0798">TonB box</keyword>
<keyword evidence="16" id="KW-0675">Receptor</keyword>
<dbReference type="SUPFAM" id="SSF56935">
    <property type="entry name" value="Porins"/>
    <property type="match status" value="1"/>
</dbReference>
<evidence type="ECO:0000256" key="9">
    <source>
        <dbReference type="ARBA" id="ARBA00023136"/>
    </source>
</evidence>
<dbReference type="PANTHER" id="PTHR32552">
    <property type="entry name" value="FERRICHROME IRON RECEPTOR-RELATED"/>
    <property type="match status" value="1"/>
</dbReference>
<dbReference type="InterPro" id="IPR000531">
    <property type="entry name" value="Beta-barrel_TonB"/>
</dbReference>
<evidence type="ECO:0000256" key="4">
    <source>
        <dbReference type="ARBA" id="ARBA00022496"/>
    </source>
</evidence>
<keyword evidence="4" id="KW-0410">Iron transport</keyword>
<dbReference type="AlphaFoldDB" id="A0A7W5ZXF7"/>
<dbReference type="Proteomes" id="UP000562395">
    <property type="component" value="Unassembled WGS sequence"/>
</dbReference>
<dbReference type="RefSeq" id="WP_183611797.1">
    <property type="nucleotide sequence ID" value="NZ_JACICY010000001.1"/>
</dbReference>
<evidence type="ECO:0000259" key="15">
    <source>
        <dbReference type="Pfam" id="PF07715"/>
    </source>
</evidence>
<name>A0A7W5ZXF7_9SPHN</name>
<evidence type="ECO:0000313" key="16">
    <source>
        <dbReference type="EMBL" id="MBB3859575.1"/>
    </source>
</evidence>
<feature type="chain" id="PRO_5031216334" evidence="13">
    <location>
        <begin position="28"/>
        <end position="785"/>
    </location>
</feature>
<feature type="domain" description="TonB-dependent receptor-like beta-barrel" evidence="14">
    <location>
        <begin position="321"/>
        <end position="742"/>
    </location>
</feature>
<evidence type="ECO:0000256" key="3">
    <source>
        <dbReference type="ARBA" id="ARBA00022452"/>
    </source>
</evidence>
<dbReference type="InterPro" id="IPR012910">
    <property type="entry name" value="Plug_dom"/>
</dbReference>
<sequence length="785" mass="86549">MEMKLERLRSALLVCTGAMALAAPSLAAAQEATATDDRNDGAYHGGEILVTARKRAESTREIPESIAVMSADLLERQAITNIDKVGLRVTNLNLSTRADGNPNVTIRGVGSFGNTQGVGFFIDGVHILTDASAEFGEIERVEVLKGPQGTLYGGSNIGGAIRFITKRPQLDELSGMAKVKIGEQSMRNASASLNLPIGSKAALRVFGYRNEDDGFVYDRDPIRLNGRSNLTDSNIWPLPLVGAGVNFVPDSGNSAERWREHPNEKTEWGVRGALYVEPSDRMNVLISARYNEIDTGNNNWRADDPGLLTYSPERHLTFAGRLRRHTFGISGELNFDLGGVKLNALTSFTDAYRKDTTDLDVSSEVGFDLVRPEPTKYYTNELRLTSDNDGPLEWIIGGYYSVWKNDWSSYANFYGPTDVLSAVIPPSNTLNILDGVVGDPVFAPTFGEETTVRVPFPFENRKREKAHLAAFGTTSYKFGQFELGLGLRIDKWTYDTLDRNAGLYATGIPYLKQGGTEVMPKASLSYFTTAGTHIYANYAKGYEPGGFNLYDAQGTPKLNAFRKETADNYEMGFKTQMLDRRLNFNAAVYYIKYKDRQFELQQQIAIGGVVENILNAGSSTQYGFEFDANFRANDILTLTAGFGRVWAEFGKGSLVNDVNSQPSDVSGKTPPWVSDYSFSVAADMRVPLGNDYELAGTIEYIGKGPYWFNQENTARHPGYELTNLSVGIEDKTWGLRLNVENIFDKGYYSDGSIWPGDAVPGARRDVVIGTLGQPRLITLTGTVRF</sequence>
<dbReference type="GO" id="GO:0009279">
    <property type="term" value="C:cell outer membrane"/>
    <property type="evidence" value="ECO:0007669"/>
    <property type="project" value="UniProtKB-SubCell"/>
</dbReference>
<keyword evidence="17" id="KW-1185">Reference proteome</keyword>
<feature type="signal peptide" evidence="13">
    <location>
        <begin position="1"/>
        <end position="27"/>
    </location>
</feature>
<dbReference type="Pfam" id="PF00593">
    <property type="entry name" value="TonB_dep_Rec_b-barrel"/>
    <property type="match status" value="1"/>
</dbReference>
<evidence type="ECO:0000256" key="10">
    <source>
        <dbReference type="ARBA" id="ARBA00023237"/>
    </source>
</evidence>
<evidence type="ECO:0000256" key="7">
    <source>
        <dbReference type="ARBA" id="ARBA00023065"/>
    </source>
</evidence>
<keyword evidence="10 11" id="KW-0998">Cell outer membrane</keyword>
<accession>A0A7W5ZXF7</accession>
<comment type="caution">
    <text evidence="16">The sequence shown here is derived from an EMBL/GenBank/DDBJ whole genome shotgun (WGS) entry which is preliminary data.</text>
</comment>
<dbReference type="PROSITE" id="PS52016">
    <property type="entry name" value="TONB_DEPENDENT_REC_3"/>
    <property type="match status" value="1"/>
</dbReference>
<dbReference type="EMBL" id="JACICY010000001">
    <property type="protein sequence ID" value="MBB3859575.1"/>
    <property type="molecule type" value="Genomic_DNA"/>
</dbReference>
<dbReference type="InterPro" id="IPR036942">
    <property type="entry name" value="Beta-barrel_TonB_sf"/>
</dbReference>
<keyword evidence="9 11" id="KW-0472">Membrane</keyword>
<evidence type="ECO:0000256" key="13">
    <source>
        <dbReference type="SAM" id="SignalP"/>
    </source>
</evidence>
<evidence type="ECO:0000256" key="2">
    <source>
        <dbReference type="ARBA" id="ARBA00022448"/>
    </source>
</evidence>
<feature type="domain" description="TonB-dependent receptor plug" evidence="15">
    <location>
        <begin position="59"/>
        <end position="160"/>
    </location>
</feature>
<dbReference type="PANTHER" id="PTHR32552:SF81">
    <property type="entry name" value="TONB-DEPENDENT OUTER MEMBRANE RECEPTOR"/>
    <property type="match status" value="1"/>
</dbReference>
<proteinExistence type="inferred from homology"/>
<keyword evidence="2 11" id="KW-0813">Transport</keyword>
<evidence type="ECO:0000256" key="11">
    <source>
        <dbReference type="PROSITE-ProRule" id="PRU01360"/>
    </source>
</evidence>
<evidence type="ECO:0000256" key="12">
    <source>
        <dbReference type="RuleBase" id="RU003357"/>
    </source>
</evidence>
<organism evidence="16 17">
    <name type="scientific">Novosphingobium hassiacum</name>
    <dbReference type="NCBI Taxonomy" id="173676"/>
    <lineage>
        <taxon>Bacteria</taxon>
        <taxon>Pseudomonadati</taxon>
        <taxon>Pseudomonadota</taxon>
        <taxon>Alphaproteobacteria</taxon>
        <taxon>Sphingomonadales</taxon>
        <taxon>Sphingomonadaceae</taxon>
        <taxon>Novosphingobium</taxon>
    </lineage>
</organism>
<keyword evidence="3 11" id="KW-1134">Transmembrane beta strand</keyword>
<evidence type="ECO:0000256" key="5">
    <source>
        <dbReference type="ARBA" id="ARBA00022692"/>
    </source>
</evidence>
<gene>
    <name evidence="16" type="ORF">GGQ88_000815</name>
</gene>